<protein>
    <submittedName>
        <fullName evidence="1">Uncharacterized protein</fullName>
    </submittedName>
</protein>
<dbReference type="GeneID" id="14006775"/>
<dbReference type="RefSeq" id="YP_007002905.1">
    <property type="nucleotide sequence ID" value="NC_019454.1"/>
</dbReference>
<keyword evidence="2" id="KW-1185">Reference proteome</keyword>
<evidence type="ECO:0000313" key="2">
    <source>
        <dbReference type="Proteomes" id="UP000006684"/>
    </source>
</evidence>
<name>E1Y3V8_9CAUD</name>
<dbReference type="Proteomes" id="UP000006684">
    <property type="component" value="Segment"/>
</dbReference>
<sequence length="61" mass="6201">MAYAKATKAQKQALRDAIINATKVVEQAQEFGQPGVAAQVDTPLATLKTALDAVVSAGSGS</sequence>
<organism evidence="1 2">
    <name type="scientific">Pantoea phage LIMElight</name>
    <dbReference type="NCBI Taxonomy" id="881915"/>
    <lineage>
        <taxon>Viruses</taxon>
        <taxon>Duplodnaviria</taxon>
        <taxon>Heunggongvirae</taxon>
        <taxon>Uroviricota</taxon>
        <taxon>Caudoviricetes</taxon>
        <taxon>Autographivirales</taxon>
        <taxon>Autoscriptoviridae</taxon>
        <taxon>Slopekvirinae</taxon>
        <taxon>Limelightvirus</taxon>
        <taxon>Limelightvirus limelight</taxon>
    </lineage>
</organism>
<reference evidence="2" key="1">
    <citation type="journal article" date="2011" name="Appl. Environ. Microbiol.">
        <title>Bacteriophages LIMElight and LIMEzero of Pantoea agglomerans, belonging to the "phiKMV-like viruses".</title>
        <authorList>
            <person name="Adriaenssens E.M."/>
            <person name="Ceyssens P.J."/>
            <person name="Dunon V."/>
            <person name="Ackermann H.W."/>
            <person name="Van Vaerenbergh J."/>
            <person name="Maes M."/>
            <person name="De Proft M."/>
            <person name="Lavigne R."/>
        </authorList>
    </citation>
    <scope>NUCLEOTIDE SEQUENCE [LARGE SCALE GENOMIC DNA]</scope>
</reference>
<accession>E1Y3V8</accession>
<dbReference type="KEGG" id="vg:14006775"/>
<dbReference type="EMBL" id="FR687252">
    <property type="protein sequence ID" value="CBW54810.1"/>
    <property type="molecule type" value="Genomic_DNA"/>
</dbReference>
<evidence type="ECO:0000313" key="1">
    <source>
        <dbReference type="EMBL" id="CBW54810.1"/>
    </source>
</evidence>
<proteinExistence type="predicted"/>